<dbReference type="InterPro" id="IPR011330">
    <property type="entry name" value="Glyco_hydro/deAcase_b/a-brl"/>
</dbReference>
<dbReference type="AlphaFoldDB" id="A0A7G1G5L2"/>
<dbReference type="EMBL" id="AP018712">
    <property type="protein sequence ID" value="BBE30177.1"/>
    <property type="molecule type" value="Genomic_DNA"/>
</dbReference>
<dbReference type="InParanoid" id="A0A7G1G5L2"/>
<name>A0A7G1G5L2_9BACT</name>
<evidence type="ECO:0000313" key="3">
    <source>
        <dbReference type="Proteomes" id="UP000516361"/>
    </source>
</evidence>
<sequence length="413" mass="48958">MNKVDIKSYIENYLNEIFVENINISILKNSYILNNELKFNIYEFWNKNDEELLNDFNNFSFKNDYISTIFFFLSGYWEYTHSELKDKIGRFPAIESFQFKKEILEEPVVEIIVEKIRKELNLNYKQNNTKIFITHDIDFLGLLKGFNFIKNLGGDILKRKDIKLFFDKLIKKIINSDPCSVENLISIHKKYGTTGTFFFIPDIQGKKFGGGYDPTKKKKYLKKLEKEINKINGNVGIHYDAEYLNKNRMEKDIEKLKNIFNSKIDKGRSHYLMFDIKKSFDIYEKAGIKLDSTGGYADRVGFRFGTCKPFKPFNFDKGKEYNIIEIPLIIMEGTLQSQKYMNLTSKEGFEKIKEIINKIKKYNGVFTFLWHNTSFYNITWKDWEWVYEETIKYSIKKELKCISADNLVKGENN</sequence>
<feature type="domain" description="DUF7033" evidence="1">
    <location>
        <begin position="63"/>
        <end position="139"/>
    </location>
</feature>
<keyword evidence="3" id="KW-1185">Reference proteome</keyword>
<dbReference type="Pfam" id="PF23019">
    <property type="entry name" value="DUF7033"/>
    <property type="match status" value="1"/>
</dbReference>
<protein>
    <recommendedName>
        <fullName evidence="1">DUF7033 domain-containing protein</fullName>
    </recommendedName>
</protein>
<dbReference type="RefSeq" id="WP_190615303.1">
    <property type="nucleotide sequence ID" value="NZ_AP018712.1"/>
</dbReference>
<dbReference type="Gene3D" id="3.20.20.370">
    <property type="entry name" value="Glycoside hydrolase/deacetylase"/>
    <property type="match status" value="1"/>
</dbReference>
<dbReference type="SUPFAM" id="SSF88713">
    <property type="entry name" value="Glycoside hydrolase/deacetylase"/>
    <property type="match status" value="1"/>
</dbReference>
<reference evidence="2 3" key="1">
    <citation type="submission" date="2018-06" db="EMBL/GenBank/DDBJ databases">
        <title>Genome sequencing of Oceanotoga sp. sy52.</title>
        <authorList>
            <person name="Mori K."/>
        </authorList>
    </citation>
    <scope>NUCLEOTIDE SEQUENCE [LARGE SCALE GENOMIC DNA]</scope>
    <source>
        <strain evidence="3">sy52</strain>
    </source>
</reference>
<gene>
    <name evidence="2" type="ORF">OSSY52_03180</name>
</gene>
<dbReference type="Proteomes" id="UP000516361">
    <property type="component" value="Chromosome"/>
</dbReference>
<dbReference type="KEGG" id="ocy:OSSY52_03180"/>
<evidence type="ECO:0000259" key="1">
    <source>
        <dbReference type="Pfam" id="PF23019"/>
    </source>
</evidence>
<accession>A0A7G1G5L2</accession>
<dbReference type="GO" id="GO:0005975">
    <property type="term" value="P:carbohydrate metabolic process"/>
    <property type="evidence" value="ECO:0007669"/>
    <property type="project" value="InterPro"/>
</dbReference>
<dbReference type="InterPro" id="IPR054297">
    <property type="entry name" value="DUF7033"/>
</dbReference>
<evidence type="ECO:0000313" key="2">
    <source>
        <dbReference type="EMBL" id="BBE30177.1"/>
    </source>
</evidence>
<organism evidence="2 3">
    <name type="scientific">Tepiditoga spiralis</name>
    <dbReference type="NCBI Taxonomy" id="2108365"/>
    <lineage>
        <taxon>Bacteria</taxon>
        <taxon>Thermotogati</taxon>
        <taxon>Thermotogota</taxon>
        <taxon>Thermotogae</taxon>
        <taxon>Petrotogales</taxon>
        <taxon>Petrotogaceae</taxon>
        <taxon>Tepiditoga</taxon>
    </lineage>
</organism>
<proteinExistence type="predicted"/>